<evidence type="ECO:0000256" key="9">
    <source>
        <dbReference type="RuleBase" id="RU364020"/>
    </source>
</evidence>
<keyword evidence="11" id="KW-1185">Reference proteome</keyword>
<evidence type="ECO:0000256" key="7">
    <source>
        <dbReference type="ARBA" id="ARBA00023136"/>
    </source>
</evidence>
<gene>
    <name evidence="10" type="ORF">B7P43_G09809</name>
</gene>
<name>A0A2J7PS59_9NEOP</name>
<organism evidence="10 11">
    <name type="scientific">Cryptotermes secundus</name>
    <dbReference type="NCBI Taxonomy" id="105785"/>
    <lineage>
        <taxon>Eukaryota</taxon>
        <taxon>Metazoa</taxon>
        <taxon>Ecdysozoa</taxon>
        <taxon>Arthropoda</taxon>
        <taxon>Hexapoda</taxon>
        <taxon>Insecta</taxon>
        <taxon>Pterygota</taxon>
        <taxon>Neoptera</taxon>
        <taxon>Polyneoptera</taxon>
        <taxon>Dictyoptera</taxon>
        <taxon>Blattodea</taxon>
        <taxon>Blattoidea</taxon>
        <taxon>Termitoidae</taxon>
        <taxon>Kalotermitidae</taxon>
        <taxon>Cryptotermitinae</taxon>
        <taxon>Cryptotermes</taxon>
    </lineage>
</organism>
<evidence type="ECO:0000313" key="11">
    <source>
        <dbReference type="Proteomes" id="UP000235965"/>
    </source>
</evidence>
<keyword evidence="7 9" id="KW-0472">Membrane</keyword>
<dbReference type="AlphaFoldDB" id="A0A2J7PS59"/>
<dbReference type="OrthoDB" id="2019940at2759"/>
<evidence type="ECO:0000256" key="6">
    <source>
        <dbReference type="ARBA" id="ARBA00023034"/>
    </source>
</evidence>
<comment type="similarity">
    <text evidence="2 9">Belongs to the sulfotransferase 2 family.</text>
</comment>
<evidence type="ECO:0000256" key="2">
    <source>
        <dbReference type="ARBA" id="ARBA00006339"/>
    </source>
</evidence>
<dbReference type="STRING" id="105785.A0A2J7PS59"/>
<evidence type="ECO:0000256" key="1">
    <source>
        <dbReference type="ARBA" id="ARBA00004323"/>
    </source>
</evidence>
<dbReference type="PANTHER" id="PTHR12137">
    <property type="entry name" value="CARBOHYDRATE SULFOTRANSFERASE"/>
    <property type="match status" value="1"/>
</dbReference>
<dbReference type="EMBL" id="NEVH01021939">
    <property type="protein sequence ID" value="PNF19160.1"/>
    <property type="molecule type" value="Genomic_DNA"/>
</dbReference>
<keyword evidence="9" id="KW-0119">Carbohydrate metabolism</keyword>
<keyword evidence="5 9" id="KW-1133">Transmembrane helix</keyword>
<keyword evidence="3 9" id="KW-0808">Transferase</keyword>
<evidence type="ECO:0000313" key="10">
    <source>
        <dbReference type="EMBL" id="PNF19160.1"/>
    </source>
</evidence>
<comment type="caution">
    <text evidence="10">The sequence shown here is derived from an EMBL/GenBank/DDBJ whole genome shotgun (WGS) entry which is preliminary data.</text>
</comment>
<dbReference type="InterPro" id="IPR018011">
    <property type="entry name" value="Carb_sulfotrans_8-10"/>
</dbReference>
<evidence type="ECO:0000256" key="4">
    <source>
        <dbReference type="ARBA" id="ARBA00022692"/>
    </source>
</evidence>
<dbReference type="Pfam" id="PF03567">
    <property type="entry name" value="Sulfotransfer_2"/>
    <property type="match status" value="1"/>
</dbReference>
<dbReference type="InterPro" id="IPR005331">
    <property type="entry name" value="Sulfotransferase"/>
</dbReference>
<dbReference type="PANTHER" id="PTHR12137:SF63">
    <property type="entry name" value="CARBOHYDRATE SULFOTRANSFERASE"/>
    <property type="match status" value="1"/>
</dbReference>
<keyword evidence="6 9" id="KW-0333">Golgi apparatus</keyword>
<feature type="transmembrane region" description="Helical" evidence="9">
    <location>
        <begin position="20"/>
        <end position="37"/>
    </location>
</feature>
<dbReference type="Proteomes" id="UP000235965">
    <property type="component" value="Unassembled WGS sequence"/>
</dbReference>
<dbReference type="GO" id="GO:0008146">
    <property type="term" value="F:sulfotransferase activity"/>
    <property type="evidence" value="ECO:0007669"/>
    <property type="project" value="InterPro"/>
</dbReference>
<keyword evidence="8 9" id="KW-0325">Glycoprotein</keyword>
<dbReference type="GO" id="GO:0016051">
    <property type="term" value="P:carbohydrate biosynthetic process"/>
    <property type="evidence" value="ECO:0007669"/>
    <property type="project" value="InterPro"/>
</dbReference>
<proteinExistence type="inferred from homology"/>
<dbReference type="InParanoid" id="A0A2J7PS59"/>
<accession>A0A2J7PS59</accession>
<dbReference type="GO" id="GO:0000139">
    <property type="term" value="C:Golgi membrane"/>
    <property type="evidence" value="ECO:0007669"/>
    <property type="project" value="UniProtKB-SubCell"/>
</dbReference>
<keyword evidence="4 9" id="KW-0812">Transmembrane</keyword>
<keyword evidence="9" id="KW-0735">Signal-anchor</keyword>
<dbReference type="EC" id="2.8.2.-" evidence="9"/>
<reference evidence="10 11" key="1">
    <citation type="submission" date="2017-12" db="EMBL/GenBank/DDBJ databases">
        <title>Hemimetabolous genomes reveal molecular basis of termite eusociality.</title>
        <authorList>
            <person name="Harrison M.C."/>
            <person name="Jongepier E."/>
            <person name="Robertson H.M."/>
            <person name="Arning N."/>
            <person name="Bitard-Feildel T."/>
            <person name="Chao H."/>
            <person name="Childers C.P."/>
            <person name="Dinh H."/>
            <person name="Doddapaneni H."/>
            <person name="Dugan S."/>
            <person name="Gowin J."/>
            <person name="Greiner C."/>
            <person name="Han Y."/>
            <person name="Hu H."/>
            <person name="Hughes D.S.T."/>
            <person name="Huylmans A.-K."/>
            <person name="Kemena C."/>
            <person name="Kremer L.P.M."/>
            <person name="Lee S.L."/>
            <person name="Lopez-Ezquerra A."/>
            <person name="Mallet L."/>
            <person name="Monroy-Kuhn J.M."/>
            <person name="Moser A."/>
            <person name="Murali S.C."/>
            <person name="Muzny D.M."/>
            <person name="Otani S."/>
            <person name="Piulachs M.-D."/>
            <person name="Poelchau M."/>
            <person name="Qu J."/>
            <person name="Schaub F."/>
            <person name="Wada-Katsumata A."/>
            <person name="Worley K.C."/>
            <person name="Xie Q."/>
            <person name="Ylla G."/>
            <person name="Poulsen M."/>
            <person name="Gibbs R.A."/>
            <person name="Schal C."/>
            <person name="Richards S."/>
            <person name="Belles X."/>
            <person name="Korb J."/>
            <person name="Bornberg-Bauer E."/>
        </authorList>
    </citation>
    <scope>NUCLEOTIDE SEQUENCE [LARGE SCALE GENOMIC DNA]</scope>
    <source>
        <tissue evidence="10">Whole body</tissue>
    </source>
</reference>
<evidence type="ECO:0000256" key="8">
    <source>
        <dbReference type="ARBA" id="ARBA00023180"/>
    </source>
</evidence>
<protein>
    <recommendedName>
        <fullName evidence="9">Carbohydrate sulfotransferase</fullName>
        <ecNumber evidence="9">2.8.2.-</ecNumber>
    </recommendedName>
</protein>
<evidence type="ECO:0000256" key="5">
    <source>
        <dbReference type="ARBA" id="ARBA00022989"/>
    </source>
</evidence>
<comment type="subcellular location">
    <subcellularLocation>
        <location evidence="1 9">Golgi apparatus membrane</location>
        <topology evidence="1 9">Single-pass type II membrane protein</topology>
    </subcellularLocation>
</comment>
<sequence>MNSILLQKLSMRPRLIRVHGSYLVGVGTVIILVFYLTSPARDSQENETAQDAVHEDVTSAGESEPDLNRYIAFLSTLKLLVVRHPFERLLSAYRDKLENMRIGSEHGTAHFYLKYGSRIVAKYRPGGNKTHSRSLLKPWQYLRDPQLPEPTGFEPTFKEFVRHLIDVDVVYSDDHWIPFYLFCTPCLLKYDIIAKVETMLRDQVYVIRAAGLQGLIRPRWRHRTYHDEGKHTSMRYFSQLTKQDVKRLYEKYKLDFELFDYKVDDYLQYATGK</sequence>
<evidence type="ECO:0000256" key="3">
    <source>
        <dbReference type="ARBA" id="ARBA00022679"/>
    </source>
</evidence>